<accession>A0A4Y9Y1S0</accession>
<evidence type="ECO:0000256" key="1">
    <source>
        <dbReference type="ARBA" id="ARBA00004123"/>
    </source>
</evidence>
<comment type="caution">
    <text evidence="6">The sequence shown here is derived from an EMBL/GenBank/DDBJ whole genome shotgun (WGS) entry which is preliminary data.</text>
</comment>
<dbReference type="GO" id="GO:0008270">
    <property type="term" value="F:zinc ion binding"/>
    <property type="evidence" value="ECO:0007669"/>
    <property type="project" value="InterPro"/>
</dbReference>
<keyword evidence="3" id="KW-0175">Coiled coil</keyword>
<comment type="subcellular location">
    <subcellularLocation>
        <location evidence="1">Nucleus</location>
    </subcellularLocation>
</comment>
<sequence length="845" mass="92931">MNAEPSRASASTDGKASGDSVSGAASRDRKSGLSCAECRRVFPCQSCIRRGCSAICPDGTLAATKGNKVLMAHAQKLSQQVKSMSARIKELEQALAETQAGTVHPLLRELHGQGTIGSAGSPSEIAPEEVDALSDIVGSLSIGSDGRSRYHGETAGAEYLRALLPETDPPAKRSRDPRYLGIPADFVDLAHAFPFGLRDTQHLHLQFTTFIPPRERAEYLANLYFINNGWLFDVVPRKELKKEFFDQIYASDGTVSLLSVHAHRLSVFFSILATGVYHDTHPSAALLSDQYHALACASFSTQPIAREASIATVQALFLVILFLWMSDRSTNELRWLMSGLIGKLIQTLGIQRDSANWDIEPEEIQHRRRVFWEYFGWECWLSIVNGRPPTLALEHSDCRFPEDDEPFVRPSGEVEMGWYAVKNRFIAECLAATVTRVFKIKRESYSSLLELHNRIRNFPVAVELQCPIEGADPRAEWSPDQARTMQQCCLFCLREACIIYIHRSYLAHALKESPNDPSSHKYAKSVLASYKSARNLMHGLRGAYAAHPRAVGRFWFFWTAGFSACFVTGVLITESPGCSIATTALPELNDFITLYEEASAPCRPVGTVAVLLKLQKRAYNAYMQYHKIRDPIPTTQDQAHPSDIPDDIEVMGFKKQFIKESPSHSPHSNSDRSSPPMARGHDAEANDATMSALCPDAMNISAGASSSAQYGVQGQVPMAQQSRAQGPGIFPQSDFRSTLGGQAGPSRSIAPQPTTTSSFDSPSPFTFDNSAALAAQFQPTSAPSWLTPPQAQTQDQRIDGLAADQMDSQLDFLNTLMTGTSNAPPGSQDQDNMWWNLVQDLGLTS</sequence>
<dbReference type="GO" id="GO:0006351">
    <property type="term" value="P:DNA-templated transcription"/>
    <property type="evidence" value="ECO:0007669"/>
    <property type="project" value="InterPro"/>
</dbReference>
<dbReference type="SMART" id="SM00906">
    <property type="entry name" value="Fungal_trans"/>
    <property type="match status" value="1"/>
</dbReference>
<keyword evidence="2" id="KW-0539">Nucleus</keyword>
<evidence type="ECO:0000313" key="6">
    <source>
        <dbReference type="EMBL" id="TFY56032.1"/>
    </source>
</evidence>
<dbReference type="PANTHER" id="PTHR31001">
    <property type="entry name" value="UNCHARACTERIZED TRANSCRIPTIONAL REGULATORY PROTEIN"/>
    <property type="match status" value="1"/>
</dbReference>
<evidence type="ECO:0000259" key="5">
    <source>
        <dbReference type="SMART" id="SM00906"/>
    </source>
</evidence>
<feature type="region of interest" description="Disordered" evidence="4">
    <location>
        <begin position="659"/>
        <end position="684"/>
    </location>
</feature>
<dbReference type="GO" id="GO:0003677">
    <property type="term" value="F:DNA binding"/>
    <property type="evidence" value="ECO:0007669"/>
    <property type="project" value="InterPro"/>
</dbReference>
<dbReference type="InterPro" id="IPR050613">
    <property type="entry name" value="Sec_Metabolite_Reg"/>
</dbReference>
<gene>
    <name evidence="6" type="ORF">EVG20_g9091</name>
</gene>
<feature type="compositionally biased region" description="Polar residues" evidence="4">
    <location>
        <begin position="713"/>
        <end position="724"/>
    </location>
</feature>
<evidence type="ECO:0000256" key="2">
    <source>
        <dbReference type="ARBA" id="ARBA00023242"/>
    </source>
</evidence>
<name>A0A4Y9Y1S0_9AGAM</name>
<feature type="compositionally biased region" description="Low complexity" evidence="4">
    <location>
        <begin position="663"/>
        <end position="676"/>
    </location>
</feature>
<feature type="compositionally biased region" description="Low complexity" evidence="4">
    <location>
        <begin position="753"/>
        <end position="767"/>
    </location>
</feature>
<dbReference type="Proteomes" id="UP000298327">
    <property type="component" value="Unassembled WGS sequence"/>
</dbReference>
<evidence type="ECO:0000256" key="3">
    <source>
        <dbReference type="SAM" id="Coils"/>
    </source>
</evidence>
<dbReference type="InterPro" id="IPR007219">
    <property type="entry name" value="XnlR_reg_dom"/>
</dbReference>
<dbReference type="OrthoDB" id="424974at2759"/>
<reference evidence="6 7" key="1">
    <citation type="submission" date="2019-02" db="EMBL/GenBank/DDBJ databases">
        <title>Genome sequencing of the rare red list fungi Dentipellis fragilis.</title>
        <authorList>
            <person name="Buettner E."/>
            <person name="Kellner H."/>
        </authorList>
    </citation>
    <scope>NUCLEOTIDE SEQUENCE [LARGE SCALE GENOMIC DNA]</scope>
    <source>
        <strain evidence="6 7">DSM 105465</strain>
    </source>
</reference>
<protein>
    <recommendedName>
        <fullName evidence="5">Xylanolytic transcriptional activator regulatory domain-containing protein</fullName>
    </recommendedName>
</protein>
<feature type="domain" description="Xylanolytic transcriptional activator regulatory" evidence="5">
    <location>
        <begin position="334"/>
        <end position="407"/>
    </location>
</feature>
<dbReference type="AlphaFoldDB" id="A0A4Y9Y1S0"/>
<dbReference type="GO" id="GO:0005634">
    <property type="term" value="C:nucleus"/>
    <property type="evidence" value="ECO:0007669"/>
    <property type="project" value="UniProtKB-SubCell"/>
</dbReference>
<keyword evidence="7" id="KW-1185">Reference proteome</keyword>
<dbReference type="CDD" id="cd12148">
    <property type="entry name" value="fungal_TF_MHR"/>
    <property type="match status" value="1"/>
</dbReference>
<organism evidence="6 7">
    <name type="scientific">Dentipellis fragilis</name>
    <dbReference type="NCBI Taxonomy" id="205917"/>
    <lineage>
        <taxon>Eukaryota</taxon>
        <taxon>Fungi</taxon>
        <taxon>Dikarya</taxon>
        <taxon>Basidiomycota</taxon>
        <taxon>Agaricomycotina</taxon>
        <taxon>Agaricomycetes</taxon>
        <taxon>Russulales</taxon>
        <taxon>Hericiaceae</taxon>
        <taxon>Dentipellis</taxon>
    </lineage>
</organism>
<proteinExistence type="predicted"/>
<feature type="coiled-coil region" evidence="3">
    <location>
        <begin position="74"/>
        <end position="101"/>
    </location>
</feature>
<feature type="region of interest" description="Disordered" evidence="4">
    <location>
        <begin position="713"/>
        <end position="767"/>
    </location>
</feature>
<dbReference type="EMBL" id="SEOQ01000864">
    <property type="protein sequence ID" value="TFY56032.1"/>
    <property type="molecule type" value="Genomic_DNA"/>
</dbReference>
<evidence type="ECO:0000256" key="4">
    <source>
        <dbReference type="SAM" id="MobiDB-lite"/>
    </source>
</evidence>
<feature type="region of interest" description="Disordered" evidence="4">
    <location>
        <begin position="1"/>
        <end position="27"/>
    </location>
</feature>
<dbReference type="STRING" id="205917.A0A4Y9Y1S0"/>
<evidence type="ECO:0000313" key="7">
    <source>
        <dbReference type="Proteomes" id="UP000298327"/>
    </source>
</evidence>
<dbReference type="PANTHER" id="PTHR31001:SF56">
    <property type="entry name" value="ZN(2)-C6 FUNGAL-TYPE DOMAIN-CONTAINING PROTEIN"/>
    <property type="match status" value="1"/>
</dbReference>
<dbReference type="Pfam" id="PF04082">
    <property type="entry name" value="Fungal_trans"/>
    <property type="match status" value="1"/>
</dbReference>